<evidence type="ECO:0000313" key="7">
    <source>
        <dbReference type="EMBL" id="CAA9529471.1"/>
    </source>
</evidence>
<evidence type="ECO:0000256" key="1">
    <source>
        <dbReference type="ARBA" id="ARBA00004141"/>
    </source>
</evidence>
<keyword evidence="4 6" id="KW-0472">Membrane</keyword>
<gene>
    <name evidence="7" type="ORF">AVDCRST_MAG05-4279</name>
</gene>
<comment type="subcellular location">
    <subcellularLocation>
        <location evidence="1">Membrane</location>
        <topology evidence="1">Multi-pass membrane protein</topology>
    </subcellularLocation>
</comment>
<organism evidence="7">
    <name type="scientific">uncultured Rubrobacteraceae bacterium</name>
    <dbReference type="NCBI Taxonomy" id="349277"/>
    <lineage>
        <taxon>Bacteria</taxon>
        <taxon>Bacillati</taxon>
        <taxon>Actinomycetota</taxon>
        <taxon>Rubrobacteria</taxon>
        <taxon>Rubrobacterales</taxon>
        <taxon>Rubrobacteraceae</taxon>
        <taxon>environmental samples</taxon>
    </lineage>
</organism>
<protein>
    <recommendedName>
        <fullName evidence="8">DUF4870 domain-containing protein</fullName>
    </recommendedName>
</protein>
<proteinExistence type="predicted"/>
<feature type="transmembrane region" description="Helical" evidence="6">
    <location>
        <begin position="87"/>
        <end position="108"/>
    </location>
</feature>
<name>A0A6J4TQB3_9ACTN</name>
<evidence type="ECO:0000256" key="6">
    <source>
        <dbReference type="SAM" id="Phobius"/>
    </source>
</evidence>
<evidence type="ECO:0000256" key="3">
    <source>
        <dbReference type="ARBA" id="ARBA00022989"/>
    </source>
</evidence>
<evidence type="ECO:0000256" key="2">
    <source>
        <dbReference type="ARBA" id="ARBA00022692"/>
    </source>
</evidence>
<dbReference type="AlphaFoldDB" id="A0A6J4TQB3"/>
<dbReference type="Pfam" id="PF09685">
    <property type="entry name" value="MamF_MmsF"/>
    <property type="match status" value="1"/>
</dbReference>
<feature type="transmembrane region" description="Helical" evidence="6">
    <location>
        <begin position="114"/>
        <end position="135"/>
    </location>
</feature>
<sequence>MTQDRDNYGVEPGPDRPGGVSGPDGPSTTMMGSGDEDTWSALAHLSVYLNLVTGFLGPVAALVIWLMYKDRSPRVGFHALQSLWYQVAWMAVIIGYSFFAFVLTLVTFGLASFVVVPLGVLLALVPFAHMAYAAYKVNQGLDYRYPWISDLVAGGRNTGI</sequence>
<evidence type="ECO:0008006" key="8">
    <source>
        <dbReference type="Google" id="ProtNLM"/>
    </source>
</evidence>
<keyword evidence="3 6" id="KW-1133">Transmembrane helix</keyword>
<evidence type="ECO:0000256" key="4">
    <source>
        <dbReference type="ARBA" id="ARBA00023136"/>
    </source>
</evidence>
<feature type="region of interest" description="Disordered" evidence="5">
    <location>
        <begin position="1"/>
        <end position="33"/>
    </location>
</feature>
<keyword evidence="2 6" id="KW-0812">Transmembrane</keyword>
<feature type="transmembrane region" description="Helical" evidence="6">
    <location>
        <begin position="47"/>
        <end position="66"/>
    </location>
</feature>
<dbReference type="EMBL" id="CADCVM010000467">
    <property type="protein sequence ID" value="CAA9529471.1"/>
    <property type="molecule type" value="Genomic_DNA"/>
</dbReference>
<dbReference type="InterPro" id="IPR019109">
    <property type="entry name" value="MamF_MmsF"/>
</dbReference>
<reference evidence="7" key="1">
    <citation type="submission" date="2020-02" db="EMBL/GenBank/DDBJ databases">
        <authorList>
            <person name="Meier V. D."/>
        </authorList>
    </citation>
    <scope>NUCLEOTIDE SEQUENCE</scope>
    <source>
        <strain evidence="7">AVDCRST_MAG05</strain>
    </source>
</reference>
<accession>A0A6J4TQB3</accession>
<evidence type="ECO:0000256" key="5">
    <source>
        <dbReference type="SAM" id="MobiDB-lite"/>
    </source>
</evidence>